<name>A0A8J8MI05_9FIRM</name>
<keyword evidence="1" id="KW-0732">Signal</keyword>
<dbReference type="PANTHER" id="PTHR21666">
    <property type="entry name" value="PEPTIDASE-RELATED"/>
    <property type="match status" value="1"/>
</dbReference>
<keyword evidence="5" id="KW-1185">Reference proteome</keyword>
<dbReference type="InterPro" id="IPR011055">
    <property type="entry name" value="Dup_hybrid_motif"/>
</dbReference>
<dbReference type="AlphaFoldDB" id="A0A8J8MI05"/>
<dbReference type="Pfam" id="PF07501">
    <property type="entry name" value="G5"/>
    <property type="match status" value="1"/>
</dbReference>
<organism evidence="4 5">
    <name type="scientific">Vallitalea pronyensis</name>
    <dbReference type="NCBI Taxonomy" id="1348613"/>
    <lineage>
        <taxon>Bacteria</taxon>
        <taxon>Bacillati</taxon>
        <taxon>Bacillota</taxon>
        <taxon>Clostridia</taxon>
        <taxon>Lachnospirales</taxon>
        <taxon>Vallitaleaceae</taxon>
        <taxon>Vallitalea</taxon>
    </lineage>
</organism>
<dbReference type="Pfam" id="PF01476">
    <property type="entry name" value="LysM"/>
    <property type="match status" value="1"/>
</dbReference>
<dbReference type="InterPro" id="IPR018392">
    <property type="entry name" value="LysM"/>
</dbReference>
<dbReference type="InterPro" id="IPR036779">
    <property type="entry name" value="LysM_dom_sf"/>
</dbReference>
<evidence type="ECO:0000313" key="5">
    <source>
        <dbReference type="Proteomes" id="UP000683246"/>
    </source>
</evidence>
<dbReference type="SUPFAM" id="SSF54106">
    <property type="entry name" value="LysM domain"/>
    <property type="match status" value="1"/>
</dbReference>
<protein>
    <submittedName>
        <fullName evidence="4">Peptidoglycan DD-metalloendopeptidase family protein</fullName>
    </submittedName>
</protein>
<dbReference type="Gene3D" id="3.10.350.10">
    <property type="entry name" value="LysM domain"/>
    <property type="match status" value="1"/>
</dbReference>
<evidence type="ECO:0000259" key="3">
    <source>
        <dbReference type="PROSITE" id="PS51782"/>
    </source>
</evidence>
<dbReference type="EMBL" id="CP058649">
    <property type="protein sequence ID" value="QUI21811.1"/>
    <property type="molecule type" value="Genomic_DNA"/>
</dbReference>
<dbReference type="PROSITE" id="PS51782">
    <property type="entry name" value="LYSM"/>
    <property type="match status" value="1"/>
</dbReference>
<dbReference type="SMART" id="SM00257">
    <property type="entry name" value="LysM"/>
    <property type="match status" value="1"/>
</dbReference>
<sequence>MRPLYIKMSKNKFTIVSLLVLSILVTTLLIREQVHGQYKVIYKATFKNSEVGFIEDIGIIDEALKAASTRLEKQLDRAILIDETVITQPLELDKQKLLNEKELADELFTVLLYNKDDFWVKAKALSIDNETEIILEDDQAAEAVLAEVKSAYITPVNAGEIQDVSFVESVEASEVYVNSERIVEKEEAVEKLQSTTEEKITYQIQSGDTLSEVANDNDMGLSDLLKINPEVTTASLLQIGQELNLMIPKPTLSVVVKEKVAYEDDIEAPIEYQEDNNEYKDYRKTIQEGESGIKKVTANVIYTNGLETGREIVSQEILVEPIKSIIAVGTRKLPRFSKPVNGELTSLFGPRWGSIHRGIDLRASVGTSVKASETGTVTFASWSGGYGYLVKIKHADGFETYYAHNSKLYVKVGEKVNKGDVVAASGNTGNSQAPHVHFEIRRYGKPLNPLNYVN</sequence>
<evidence type="ECO:0000259" key="2">
    <source>
        <dbReference type="PROSITE" id="PS51109"/>
    </source>
</evidence>
<dbReference type="RefSeq" id="WP_212697281.1">
    <property type="nucleotide sequence ID" value="NZ_CP058649.1"/>
</dbReference>
<dbReference type="Gene3D" id="2.70.70.10">
    <property type="entry name" value="Glucose Permease (Domain IIA)"/>
    <property type="match status" value="1"/>
</dbReference>
<dbReference type="SUPFAM" id="SSF51261">
    <property type="entry name" value="Duplicated hybrid motif"/>
    <property type="match status" value="1"/>
</dbReference>
<evidence type="ECO:0000313" key="4">
    <source>
        <dbReference type="EMBL" id="QUI21811.1"/>
    </source>
</evidence>
<dbReference type="KEGG" id="vpy:HZI73_05655"/>
<dbReference type="CDD" id="cd12797">
    <property type="entry name" value="M23_peptidase"/>
    <property type="match status" value="1"/>
</dbReference>
<dbReference type="Gene3D" id="2.20.230.10">
    <property type="entry name" value="Resuscitation-promoting factor rpfb"/>
    <property type="match status" value="1"/>
</dbReference>
<dbReference type="GO" id="GO:0004222">
    <property type="term" value="F:metalloendopeptidase activity"/>
    <property type="evidence" value="ECO:0007669"/>
    <property type="project" value="TreeGrafter"/>
</dbReference>
<accession>A0A8J8MI05</accession>
<evidence type="ECO:0000256" key="1">
    <source>
        <dbReference type="ARBA" id="ARBA00022729"/>
    </source>
</evidence>
<reference evidence="4" key="1">
    <citation type="submission" date="2020-07" db="EMBL/GenBank/DDBJ databases">
        <title>Vallitalea pronyensis genome.</title>
        <authorList>
            <person name="Postec A."/>
        </authorList>
    </citation>
    <scope>NUCLEOTIDE SEQUENCE</scope>
    <source>
        <strain evidence="4">FatNI3</strain>
    </source>
</reference>
<proteinExistence type="predicted"/>
<dbReference type="PANTHER" id="PTHR21666:SF270">
    <property type="entry name" value="MUREIN HYDROLASE ACTIVATOR ENVC"/>
    <property type="match status" value="1"/>
</dbReference>
<dbReference type="SMART" id="SM01208">
    <property type="entry name" value="G5"/>
    <property type="match status" value="1"/>
</dbReference>
<dbReference type="Pfam" id="PF01551">
    <property type="entry name" value="Peptidase_M23"/>
    <property type="match status" value="1"/>
</dbReference>
<dbReference type="InterPro" id="IPR050570">
    <property type="entry name" value="Cell_wall_metabolism_enzyme"/>
</dbReference>
<dbReference type="PROSITE" id="PS51109">
    <property type="entry name" value="G5"/>
    <property type="match status" value="1"/>
</dbReference>
<dbReference type="Proteomes" id="UP000683246">
    <property type="component" value="Chromosome"/>
</dbReference>
<feature type="domain" description="G5" evidence="2">
    <location>
        <begin position="252"/>
        <end position="332"/>
    </location>
</feature>
<feature type="domain" description="LysM" evidence="3">
    <location>
        <begin position="200"/>
        <end position="245"/>
    </location>
</feature>
<gene>
    <name evidence="4" type="ORF">HZI73_05655</name>
</gene>
<dbReference type="InterPro" id="IPR016047">
    <property type="entry name" value="M23ase_b-sheet_dom"/>
</dbReference>
<dbReference type="InterPro" id="IPR011098">
    <property type="entry name" value="G5_dom"/>
</dbReference>
<dbReference type="CDD" id="cd00118">
    <property type="entry name" value="LysM"/>
    <property type="match status" value="1"/>
</dbReference>